<accession>A0A6P1QVV3</accession>
<dbReference type="InterPro" id="IPR051012">
    <property type="entry name" value="CellSynth/LPSAsmb/PSIAsmb"/>
</dbReference>
<dbReference type="Pfam" id="PF07719">
    <property type="entry name" value="TPR_2"/>
    <property type="match status" value="1"/>
</dbReference>
<evidence type="ECO:0000256" key="2">
    <source>
        <dbReference type="ARBA" id="ARBA00022803"/>
    </source>
</evidence>
<dbReference type="AlphaFoldDB" id="A0A6P1QVV3"/>
<name>A0A6P1QVV3_9FLAO</name>
<dbReference type="SMART" id="SM00028">
    <property type="entry name" value="TPR"/>
    <property type="match status" value="3"/>
</dbReference>
<dbReference type="SUPFAM" id="SSF48452">
    <property type="entry name" value="TPR-like"/>
    <property type="match status" value="1"/>
</dbReference>
<feature type="repeat" description="TPR" evidence="3">
    <location>
        <begin position="92"/>
        <end position="125"/>
    </location>
</feature>
<dbReference type="OrthoDB" id="1525165at2"/>
<feature type="compositionally biased region" description="Low complexity" evidence="4">
    <location>
        <begin position="179"/>
        <end position="190"/>
    </location>
</feature>
<feature type="compositionally biased region" description="Basic and acidic residues" evidence="4">
    <location>
        <begin position="165"/>
        <end position="178"/>
    </location>
</feature>
<reference evidence="5 6" key="1">
    <citation type="submission" date="2018-04" db="EMBL/GenBank/DDBJ databases">
        <title>Characteristic and Complete Genome Sequencing of A Novel Member of Infective Endocarditis Causative Bacteria: Bergeyella cardium QL-PH.</title>
        <authorList>
            <person name="Pan H."/>
            <person name="Sun E."/>
            <person name="Zhang Y."/>
        </authorList>
    </citation>
    <scope>NUCLEOTIDE SEQUENCE [LARGE SCALE GENOMIC DNA]</scope>
    <source>
        <strain evidence="5 6">HPQL</strain>
    </source>
</reference>
<dbReference type="InterPro" id="IPR013105">
    <property type="entry name" value="TPR_2"/>
</dbReference>
<dbReference type="PROSITE" id="PS50293">
    <property type="entry name" value="TPR_REGION"/>
    <property type="match status" value="1"/>
</dbReference>
<evidence type="ECO:0000313" key="5">
    <source>
        <dbReference type="EMBL" id="QHN66136.1"/>
    </source>
</evidence>
<evidence type="ECO:0000256" key="3">
    <source>
        <dbReference type="PROSITE-ProRule" id="PRU00339"/>
    </source>
</evidence>
<proteinExistence type="predicted"/>
<keyword evidence="6" id="KW-1185">Reference proteome</keyword>
<feature type="compositionally biased region" description="Polar residues" evidence="4">
    <location>
        <begin position="227"/>
        <end position="241"/>
    </location>
</feature>
<dbReference type="Pfam" id="PF13432">
    <property type="entry name" value="TPR_16"/>
    <property type="match status" value="1"/>
</dbReference>
<dbReference type="Proteomes" id="UP000464318">
    <property type="component" value="Chromosome"/>
</dbReference>
<dbReference type="Gene3D" id="1.25.40.10">
    <property type="entry name" value="Tetratricopeptide repeat domain"/>
    <property type="match status" value="1"/>
</dbReference>
<feature type="compositionally biased region" description="Basic and acidic residues" evidence="4">
    <location>
        <begin position="191"/>
        <end position="223"/>
    </location>
</feature>
<feature type="region of interest" description="Disordered" evidence="4">
    <location>
        <begin position="139"/>
        <end position="241"/>
    </location>
</feature>
<evidence type="ECO:0000256" key="4">
    <source>
        <dbReference type="SAM" id="MobiDB-lite"/>
    </source>
</evidence>
<organism evidence="5 6">
    <name type="scientific">Bergeyella cardium</name>
    <dbReference type="NCBI Taxonomy" id="1585976"/>
    <lineage>
        <taxon>Bacteria</taxon>
        <taxon>Pseudomonadati</taxon>
        <taxon>Bacteroidota</taxon>
        <taxon>Flavobacteriia</taxon>
        <taxon>Flavobacteriales</taxon>
        <taxon>Weeksellaceae</taxon>
        <taxon>Bergeyella</taxon>
    </lineage>
</organism>
<keyword evidence="1" id="KW-0677">Repeat</keyword>
<dbReference type="PROSITE" id="PS50005">
    <property type="entry name" value="TPR"/>
    <property type="match status" value="1"/>
</dbReference>
<dbReference type="InterPro" id="IPR019734">
    <property type="entry name" value="TPR_rpt"/>
</dbReference>
<feature type="compositionally biased region" description="Low complexity" evidence="4">
    <location>
        <begin position="143"/>
        <end position="163"/>
    </location>
</feature>
<evidence type="ECO:0000256" key="1">
    <source>
        <dbReference type="ARBA" id="ARBA00022737"/>
    </source>
</evidence>
<dbReference type="EMBL" id="CP029149">
    <property type="protein sequence ID" value="QHN66136.1"/>
    <property type="molecule type" value="Genomic_DNA"/>
</dbReference>
<protein>
    <submittedName>
        <fullName evidence="5">Tetratricopeptide repeat protein</fullName>
    </submittedName>
</protein>
<dbReference type="KEGG" id="bcad:DBX24_07010"/>
<dbReference type="PANTHER" id="PTHR45586">
    <property type="entry name" value="TPR REPEAT-CONTAINING PROTEIN PA4667"/>
    <property type="match status" value="1"/>
</dbReference>
<keyword evidence="2 3" id="KW-0802">TPR repeat</keyword>
<gene>
    <name evidence="5" type="ORF">DBX24_07010</name>
</gene>
<dbReference type="InterPro" id="IPR011990">
    <property type="entry name" value="TPR-like_helical_dom_sf"/>
</dbReference>
<sequence>MRKIYSLLVFFVFFATAQERYKTSIFEGNRAFEKENYDEASAKFMQAVKQKEKDFSAHYNLGNALYKGKKYDEAMAEYKKAEANAKTKQDKMAAHYNLGNAYMQSGNPAKAAEYYKKALKNDPYNEKVRKNYEIAKLKDKENQQSQQNQNQQDKNQQQKDQNNTPKDENNGKPPKGKDQNQQGNDGNTDQKQNKGKNDGERMPKDLEDALLERVKSREQETARKILNKNTYSVPQSNEKDW</sequence>
<evidence type="ECO:0000313" key="6">
    <source>
        <dbReference type="Proteomes" id="UP000464318"/>
    </source>
</evidence>
<dbReference type="PANTHER" id="PTHR45586:SF1">
    <property type="entry name" value="LIPOPOLYSACCHARIDE ASSEMBLY PROTEIN B"/>
    <property type="match status" value="1"/>
</dbReference>